<protein>
    <submittedName>
        <fullName evidence="1">Uncharacterized protein</fullName>
    </submittedName>
</protein>
<reference evidence="1" key="1">
    <citation type="journal article" date="2023" name="bioRxiv">
        <title>Improved chromosome-level genome assembly for marigold (Tagetes erecta).</title>
        <authorList>
            <person name="Jiang F."/>
            <person name="Yuan L."/>
            <person name="Wang S."/>
            <person name="Wang H."/>
            <person name="Xu D."/>
            <person name="Wang A."/>
            <person name="Fan W."/>
        </authorList>
    </citation>
    <scope>NUCLEOTIDE SEQUENCE</scope>
    <source>
        <strain evidence="1">WSJ</strain>
        <tissue evidence="1">Leaf</tissue>
    </source>
</reference>
<gene>
    <name evidence="1" type="ORF">QVD17_20239</name>
</gene>
<comment type="caution">
    <text evidence="1">The sequence shown here is derived from an EMBL/GenBank/DDBJ whole genome shotgun (WGS) entry which is preliminary data.</text>
</comment>
<organism evidence="1 2">
    <name type="scientific">Tagetes erecta</name>
    <name type="common">African marigold</name>
    <dbReference type="NCBI Taxonomy" id="13708"/>
    <lineage>
        <taxon>Eukaryota</taxon>
        <taxon>Viridiplantae</taxon>
        <taxon>Streptophyta</taxon>
        <taxon>Embryophyta</taxon>
        <taxon>Tracheophyta</taxon>
        <taxon>Spermatophyta</taxon>
        <taxon>Magnoliopsida</taxon>
        <taxon>eudicotyledons</taxon>
        <taxon>Gunneridae</taxon>
        <taxon>Pentapetalae</taxon>
        <taxon>asterids</taxon>
        <taxon>campanulids</taxon>
        <taxon>Asterales</taxon>
        <taxon>Asteraceae</taxon>
        <taxon>Asteroideae</taxon>
        <taxon>Heliantheae alliance</taxon>
        <taxon>Tageteae</taxon>
        <taxon>Tagetes</taxon>
    </lineage>
</organism>
<dbReference type="Proteomes" id="UP001229421">
    <property type="component" value="Unassembled WGS sequence"/>
</dbReference>
<name>A0AAD8KNT0_TARER</name>
<evidence type="ECO:0000313" key="2">
    <source>
        <dbReference type="Proteomes" id="UP001229421"/>
    </source>
</evidence>
<dbReference type="EMBL" id="JAUHHV010000005">
    <property type="protein sequence ID" value="KAK1424898.1"/>
    <property type="molecule type" value="Genomic_DNA"/>
</dbReference>
<dbReference type="AlphaFoldDB" id="A0AAD8KNT0"/>
<proteinExistence type="predicted"/>
<keyword evidence="2" id="KW-1185">Reference proteome</keyword>
<evidence type="ECO:0000313" key="1">
    <source>
        <dbReference type="EMBL" id="KAK1424898.1"/>
    </source>
</evidence>
<accession>A0AAD8KNT0</accession>
<sequence>MEVVLIQWCSEMKWDEVDNSTKVKQEGGGGGGGGGFGSLISAAKRPHGRLLTPLYLTSGLDQDPLAGGLDSVTVVLPLRMFLSFNHTPAAGDPASSAHPSPINCLQHL</sequence>